<sequence>MADDWQSQLSVIEKNAYLDLFQKVDADNKGIVLQDEAMEFLKRSDIPQNILKQFWNATDNDKKDFLTKQEFCTMLKLIACAQNGIMTTEPILATKAPLPEFNGTGSADNVDSRSQSTQAQIPHQSQLPLPQRQSSVSSMDIVSPEDRDKYIRLFQSFGPVNNILSGDRAKDAFTKSNLPPLILQNIWSLADTRNSGTLNQTEFIIAMHYIENAMKGMTNLPSTLPANVYSSATGRPITAPPLVRGNTLQVNSPPPVPMRSPVFKGATAVDIAPDEYKKYSAFFHQLVTDNSGYVSGADAVVFFKHSKLPESDLAHIWDLADTNSTGRLSEQEFAVAMHMINRRLAGGDLPDSLPAFSSIPDHNPSLQHQQQQQQNFDLLGLSSDFTGTPTPPVSHQPQSVQPYQNNNAGLARMQSTLQSDLSTERLRSQTVQNQLHVESQAVQGLLRQIELQKEELARLKMQADDTEKQVEAEQKRKEELIKELQMYKQEAKHLNARIEAANEKTAKLLKENAELEKEKQTKSVLQSPSQPAPTVTAPGTAAHDFFSLSSAPPANSPGGLFAKIHEPVASNHTGSSVDSQQQPKFDPFAGFKASQLKDSSPASPTVSLNKLKQENELKKSFTPISNVEITDIESKFPDLTTMEQNFATPSSPAPAAAISATSSPSLSATAVSPKADNSQLLYNNLFSKPAVSPSISKSTSPAKKDPNSKYGFDLSAFEPASTSVESRSESKASVKDELSSLFSSPSTNNAPLPNTALATNQNTGFDDIFGAKNNNTTNANSFENAFFQK</sequence>
<dbReference type="Proteomes" id="UP000054107">
    <property type="component" value="Unassembled WGS sequence"/>
</dbReference>
<feature type="compositionally biased region" description="Low complexity" evidence="2">
    <location>
        <begin position="124"/>
        <end position="136"/>
    </location>
</feature>
<dbReference type="PANTHER" id="PTHR11216:SF174">
    <property type="entry name" value="GH06923P"/>
    <property type="match status" value="1"/>
</dbReference>
<feature type="compositionally biased region" description="Polar residues" evidence="2">
    <location>
        <begin position="103"/>
        <end position="123"/>
    </location>
</feature>
<dbReference type="OrthoDB" id="524326at2759"/>
<feature type="region of interest" description="Disordered" evidence="2">
    <location>
        <begin position="692"/>
        <end position="711"/>
    </location>
</feature>
<organism evidence="5 6">
    <name type="scientific">Parasitella parasitica</name>
    <dbReference type="NCBI Taxonomy" id="35722"/>
    <lineage>
        <taxon>Eukaryota</taxon>
        <taxon>Fungi</taxon>
        <taxon>Fungi incertae sedis</taxon>
        <taxon>Mucoromycota</taxon>
        <taxon>Mucoromycotina</taxon>
        <taxon>Mucoromycetes</taxon>
        <taxon>Mucorales</taxon>
        <taxon>Mucorineae</taxon>
        <taxon>Mucoraceae</taxon>
        <taxon>Parasitella</taxon>
    </lineage>
</organism>
<dbReference type="SMART" id="SM00054">
    <property type="entry name" value="EFh"/>
    <property type="match status" value="4"/>
</dbReference>
<keyword evidence="1" id="KW-0106">Calcium</keyword>
<name>A0A0B7NEW0_9FUNG</name>
<dbReference type="AlphaFoldDB" id="A0A0B7NEW0"/>
<dbReference type="GO" id="GO:0005737">
    <property type="term" value="C:cytoplasm"/>
    <property type="evidence" value="ECO:0007669"/>
    <property type="project" value="TreeGrafter"/>
</dbReference>
<feature type="domain" description="EF-hand" evidence="4">
    <location>
        <begin position="46"/>
        <end position="81"/>
    </location>
</feature>
<evidence type="ECO:0000313" key="6">
    <source>
        <dbReference type="Proteomes" id="UP000054107"/>
    </source>
</evidence>
<dbReference type="InterPro" id="IPR018247">
    <property type="entry name" value="EF_Hand_1_Ca_BS"/>
</dbReference>
<dbReference type="PROSITE" id="PS50031">
    <property type="entry name" value="EH"/>
    <property type="match status" value="3"/>
</dbReference>
<dbReference type="PROSITE" id="PS00018">
    <property type="entry name" value="EF_HAND_1"/>
    <property type="match status" value="1"/>
</dbReference>
<protein>
    <recommendedName>
        <fullName evidence="7">Endocytosis protein 3</fullName>
    </recommendedName>
</protein>
<dbReference type="GO" id="GO:0016197">
    <property type="term" value="P:endosomal transport"/>
    <property type="evidence" value="ECO:0007669"/>
    <property type="project" value="TreeGrafter"/>
</dbReference>
<proteinExistence type="predicted"/>
<dbReference type="InterPro" id="IPR011992">
    <property type="entry name" value="EF-hand-dom_pair"/>
</dbReference>
<dbReference type="Pfam" id="PF12763">
    <property type="entry name" value="EH"/>
    <property type="match status" value="3"/>
</dbReference>
<evidence type="ECO:0000259" key="3">
    <source>
        <dbReference type="PROSITE" id="PS50031"/>
    </source>
</evidence>
<dbReference type="CDD" id="cd00052">
    <property type="entry name" value="EH"/>
    <property type="match status" value="3"/>
</dbReference>
<gene>
    <name evidence="5" type="primary">PARPA_11329.1 scaffold 43467</name>
</gene>
<feature type="region of interest" description="Disordered" evidence="2">
    <location>
        <begin position="351"/>
        <end position="372"/>
    </location>
</feature>
<evidence type="ECO:0000256" key="2">
    <source>
        <dbReference type="SAM" id="MobiDB-lite"/>
    </source>
</evidence>
<evidence type="ECO:0000259" key="4">
    <source>
        <dbReference type="PROSITE" id="PS50222"/>
    </source>
</evidence>
<dbReference type="GO" id="GO:0005509">
    <property type="term" value="F:calcium ion binding"/>
    <property type="evidence" value="ECO:0007669"/>
    <property type="project" value="InterPro"/>
</dbReference>
<keyword evidence="6" id="KW-1185">Reference proteome</keyword>
<dbReference type="Gene3D" id="1.10.238.10">
    <property type="entry name" value="EF-hand"/>
    <property type="match status" value="3"/>
</dbReference>
<dbReference type="GO" id="GO:0006897">
    <property type="term" value="P:endocytosis"/>
    <property type="evidence" value="ECO:0007669"/>
    <property type="project" value="TreeGrafter"/>
</dbReference>
<feature type="domain" description="EH" evidence="3">
    <location>
        <begin position="13"/>
        <end position="90"/>
    </location>
</feature>
<evidence type="ECO:0000256" key="1">
    <source>
        <dbReference type="ARBA" id="ARBA00022837"/>
    </source>
</evidence>
<feature type="domain" description="EH" evidence="3">
    <location>
        <begin position="275"/>
        <end position="364"/>
    </location>
</feature>
<dbReference type="PROSITE" id="PS50222">
    <property type="entry name" value="EF_HAND_2"/>
    <property type="match status" value="3"/>
</dbReference>
<feature type="domain" description="EH" evidence="3">
    <location>
        <begin position="146"/>
        <end position="235"/>
    </location>
</feature>
<dbReference type="SUPFAM" id="SSF47473">
    <property type="entry name" value="EF-hand"/>
    <property type="match status" value="3"/>
</dbReference>
<accession>A0A0B7NEW0</accession>
<feature type="domain" description="EF-hand" evidence="4">
    <location>
        <begin position="178"/>
        <end position="213"/>
    </location>
</feature>
<dbReference type="STRING" id="35722.A0A0B7NEW0"/>
<dbReference type="InterPro" id="IPR000261">
    <property type="entry name" value="EH_dom"/>
</dbReference>
<evidence type="ECO:0000313" key="5">
    <source>
        <dbReference type="EMBL" id="CEP17041.1"/>
    </source>
</evidence>
<evidence type="ECO:0008006" key="7">
    <source>
        <dbReference type="Google" id="ProtNLM"/>
    </source>
</evidence>
<reference evidence="5 6" key="1">
    <citation type="submission" date="2014-09" db="EMBL/GenBank/DDBJ databases">
        <authorList>
            <person name="Ellenberger Sabrina"/>
        </authorList>
    </citation>
    <scope>NUCLEOTIDE SEQUENCE [LARGE SCALE GENOMIC DNA]</scope>
    <source>
        <strain evidence="5 6">CBS 412.66</strain>
    </source>
</reference>
<feature type="region of interest" description="Disordered" evidence="2">
    <location>
        <begin position="102"/>
        <end position="136"/>
    </location>
</feature>
<dbReference type="GO" id="GO:0005886">
    <property type="term" value="C:plasma membrane"/>
    <property type="evidence" value="ECO:0007669"/>
    <property type="project" value="TreeGrafter"/>
</dbReference>
<dbReference type="EMBL" id="LN733509">
    <property type="protein sequence ID" value="CEP17041.1"/>
    <property type="molecule type" value="Genomic_DNA"/>
</dbReference>
<feature type="domain" description="EF-hand" evidence="4">
    <location>
        <begin position="308"/>
        <end position="343"/>
    </location>
</feature>
<dbReference type="SMART" id="SM00027">
    <property type="entry name" value="EH"/>
    <property type="match status" value="3"/>
</dbReference>
<dbReference type="InterPro" id="IPR002048">
    <property type="entry name" value="EF_hand_dom"/>
</dbReference>
<feature type="region of interest" description="Disordered" evidence="2">
    <location>
        <begin position="517"/>
        <end position="536"/>
    </location>
</feature>
<dbReference type="PANTHER" id="PTHR11216">
    <property type="entry name" value="EH DOMAIN"/>
    <property type="match status" value="1"/>
</dbReference>